<dbReference type="Gene3D" id="3.30.160.20">
    <property type="match status" value="1"/>
</dbReference>
<reference evidence="5" key="1">
    <citation type="submission" date="2023-10" db="EMBL/GenBank/DDBJ databases">
        <authorList>
            <person name="Chen Y."/>
            <person name="Shah S."/>
            <person name="Dougan E. K."/>
            <person name="Thang M."/>
            <person name="Chan C."/>
        </authorList>
    </citation>
    <scope>NUCLEOTIDE SEQUENCE [LARGE SCALE GENOMIC DNA]</scope>
</reference>
<feature type="region of interest" description="Disordered" evidence="3">
    <location>
        <begin position="139"/>
        <end position="164"/>
    </location>
</feature>
<evidence type="ECO:0000256" key="2">
    <source>
        <dbReference type="ARBA" id="ARBA00022917"/>
    </source>
</evidence>
<comment type="caution">
    <text evidence="5">The sequence shown here is derived from an EMBL/GenBank/DDBJ whole genome shotgun (WGS) entry which is preliminary data.</text>
</comment>
<dbReference type="CDD" id="cd04458">
    <property type="entry name" value="CSP_CDS"/>
    <property type="match status" value="1"/>
</dbReference>
<proteinExistence type="inferred from homology"/>
<comment type="similarity">
    <text evidence="1">Belongs to the prokaryotic/mitochondrial release factor family.</text>
</comment>
<dbReference type="InterPro" id="IPR045853">
    <property type="entry name" value="Pep_chain_release_fac_I_sf"/>
</dbReference>
<dbReference type="PANTHER" id="PTHR43804:SF8">
    <property type="entry name" value="PEPTIDE CHAIN RELEASE FACTOR APG3, CHLOROPLASTIC"/>
    <property type="match status" value="1"/>
</dbReference>
<gene>
    <name evidence="5" type="ORF">PCOR1329_LOCUS83197</name>
</gene>
<feature type="compositionally biased region" description="Low complexity" evidence="3">
    <location>
        <begin position="304"/>
        <end position="330"/>
    </location>
</feature>
<dbReference type="InterPro" id="IPR012340">
    <property type="entry name" value="NA-bd_OB-fold"/>
</dbReference>
<organism evidence="5 6">
    <name type="scientific">Prorocentrum cordatum</name>
    <dbReference type="NCBI Taxonomy" id="2364126"/>
    <lineage>
        <taxon>Eukaryota</taxon>
        <taxon>Sar</taxon>
        <taxon>Alveolata</taxon>
        <taxon>Dinophyceae</taxon>
        <taxon>Prorocentrales</taxon>
        <taxon>Prorocentraceae</taxon>
        <taxon>Prorocentrum</taxon>
    </lineage>
</organism>
<sequence length="892" mass="95560">MPLSIRQRVETFGAAAAAGRSAERASAEDFHRQSAYANLSAVVSGGGCLPEAARQREAHPGLRAACGLGCREHEALLEEVFEPWWDHRLPQEALMDSCSMSKRRYELSFIAAISRGRVLYRCCAKVPVARHWPHRLGGSEHEEQVEGGRASRLRRGGSRGERPLAAARGREGCLGPALAARVVAAARRLGRLSLRAPLEAWAGPLDGDIVTSSVKVASARSAFWAYSTGWTWASRRKPYCGLCGTPHPGAVRNSTYAPGRLDWPLSLQSPSEVAAVGAAAASLWGARGLLPCLAARPLTPAAPPLRRAPASPGAPASALAAGSPRGAPRSGGPPGAPGARVRRHAQGDIRNPETGKNLFEGSVKSYNEQKGFGFISSEQVKKLFNGRDAFLHKDQAAGLRQGDRVVFAIEMNRNNQPQAREVQKQDLAAPVDLTEEIEDAWAAAAAEGAWEAAEAAAEATTEATSVAAEDLAEDLPERAAEAEKLAAAAVKTAPAAAKPEAPVREVPLTAEEKAAEKSQADRIGLDALFVRSVAEARKNKEQLELFMSSPTAFQSTEYAKKASELAKASKIVETYDELLEVAEEIEDTAEIVSAGGEMAELAQEELAGLYERRNALKETLQVSMLPKDPRDEASSALLEIRPGAGGDEASLWAEDLMGMYKKFCELEGLECKVVSFNRKEGGGLSDVSLAIKGDEVYSKLKYEAGTHRVQRVPATEAAGRIHTSTATVVLMPEVESGDVLEDFNEKDIEFQFVRAGGKGGQNVNKVNTACHATHIPSGIHVFCREERSQLMNKASAIRYIKARLMNAALEERDKAYSNLRSAQMGTGDRSEKVRSYNYKENRVSEHVQKFRAGPVLAGQIAVGSGAAPPRGTAQEARCLHEGAAAAVALGRL</sequence>
<evidence type="ECO:0000313" key="5">
    <source>
        <dbReference type="EMBL" id="CAK0908541.1"/>
    </source>
</evidence>
<keyword evidence="6" id="KW-1185">Reference proteome</keyword>
<dbReference type="Gene3D" id="3.30.70.1660">
    <property type="match status" value="1"/>
</dbReference>
<evidence type="ECO:0000256" key="3">
    <source>
        <dbReference type="SAM" id="MobiDB-lite"/>
    </source>
</evidence>
<dbReference type="SUPFAM" id="SSF50249">
    <property type="entry name" value="Nucleic acid-binding proteins"/>
    <property type="match status" value="1"/>
</dbReference>
<dbReference type="SMART" id="SM00357">
    <property type="entry name" value="CSP"/>
    <property type="match status" value="1"/>
</dbReference>
<dbReference type="Pfam" id="PF00472">
    <property type="entry name" value="RF-1"/>
    <property type="match status" value="1"/>
</dbReference>
<dbReference type="Gene3D" id="2.40.50.140">
    <property type="entry name" value="Nucleic acid-binding proteins"/>
    <property type="match status" value="1"/>
</dbReference>
<dbReference type="SUPFAM" id="SSF75620">
    <property type="entry name" value="Release factor"/>
    <property type="match status" value="1"/>
</dbReference>
<dbReference type="InterPro" id="IPR011129">
    <property type="entry name" value="CSD"/>
</dbReference>
<evidence type="ECO:0000313" key="6">
    <source>
        <dbReference type="Proteomes" id="UP001189429"/>
    </source>
</evidence>
<dbReference type="InterPro" id="IPR000352">
    <property type="entry name" value="Pep_chain_release_fac_I"/>
</dbReference>
<feature type="domain" description="CSD" evidence="4">
    <location>
        <begin position="358"/>
        <end position="424"/>
    </location>
</feature>
<dbReference type="InterPro" id="IPR005139">
    <property type="entry name" value="PCRF"/>
</dbReference>
<dbReference type="PROSITE" id="PS51857">
    <property type="entry name" value="CSD_2"/>
    <property type="match status" value="1"/>
</dbReference>
<dbReference type="Pfam" id="PF00313">
    <property type="entry name" value="CSD"/>
    <property type="match status" value="1"/>
</dbReference>
<dbReference type="Pfam" id="PF03462">
    <property type="entry name" value="PCRF"/>
    <property type="match status" value="1"/>
</dbReference>
<dbReference type="PANTHER" id="PTHR43804">
    <property type="entry name" value="LD18447P"/>
    <property type="match status" value="1"/>
</dbReference>
<dbReference type="EMBL" id="CAUYUJ010022037">
    <property type="protein sequence ID" value="CAK0908541.1"/>
    <property type="molecule type" value="Genomic_DNA"/>
</dbReference>
<dbReference type="SMART" id="SM00937">
    <property type="entry name" value="PCRF"/>
    <property type="match status" value="1"/>
</dbReference>
<dbReference type="Gene3D" id="6.10.140.1950">
    <property type="match status" value="1"/>
</dbReference>
<dbReference type="Proteomes" id="UP001189429">
    <property type="component" value="Unassembled WGS sequence"/>
</dbReference>
<dbReference type="InterPro" id="IPR002059">
    <property type="entry name" value="CSP_DNA-bd"/>
</dbReference>
<feature type="region of interest" description="Disordered" evidence="3">
    <location>
        <begin position="304"/>
        <end position="359"/>
    </location>
</feature>
<accession>A0ABN9YCA3</accession>
<evidence type="ECO:0000259" key="4">
    <source>
        <dbReference type="PROSITE" id="PS51857"/>
    </source>
</evidence>
<name>A0ABN9YCA3_9DINO</name>
<keyword evidence="2" id="KW-0648">Protein biosynthesis</keyword>
<protein>
    <recommendedName>
        <fullName evidence="4">CSD domain-containing protein</fullName>
    </recommendedName>
</protein>
<evidence type="ECO:0000256" key="1">
    <source>
        <dbReference type="ARBA" id="ARBA00010835"/>
    </source>
</evidence>
<dbReference type="InterPro" id="IPR050057">
    <property type="entry name" value="Prokaryotic/Mito_RF"/>
</dbReference>